<accession>A0A9P5MSH4</accession>
<feature type="compositionally biased region" description="Basic and acidic residues" evidence="1">
    <location>
        <begin position="145"/>
        <end position="159"/>
    </location>
</feature>
<dbReference type="EMBL" id="WHVB01000013">
    <property type="protein sequence ID" value="KAF8477712.1"/>
    <property type="molecule type" value="Genomic_DNA"/>
</dbReference>
<sequence length="172" mass="18770">MYCQREAARFWFDCLPGPRAEAARPGTGRVRVRVDGAGGRRRQTPTPAIATLLSKQAEEDEPLRCHSDLASGSVLRPVLFGFGKSACEEEEAAVAVTGVRTARTVCGMASVFWQIGENPIPPPSYQGPWRVPSCALKRSAQESGNRSRTDTIPEDRELEGQQGLHHNSRVAL</sequence>
<dbReference type="Proteomes" id="UP000759537">
    <property type="component" value="Unassembled WGS sequence"/>
</dbReference>
<feature type="region of interest" description="Disordered" evidence="1">
    <location>
        <begin position="137"/>
        <end position="172"/>
    </location>
</feature>
<comment type="caution">
    <text evidence="2">The sequence shown here is derived from an EMBL/GenBank/DDBJ whole genome shotgun (WGS) entry which is preliminary data.</text>
</comment>
<protein>
    <submittedName>
        <fullName evidence="2">Uncharacterized protein</fullName>
    </submittedName>
</protein>
<evidence type="ECO:0000313" key="3">
    <source>
        <dbReference type="Proteomes" id="UP000759537"/>
    </source>
</evidence>
<name>A0A9P5MSH4_9AGAM</name>
<evidence type="ECO:0000256" key="1">
    <source>
        <dbReference type="SAM" id="MobiDB-lite"/>
    </source>
</evidence>
<evidence type="ECO:0000313" key="2">
    <source>
        <dbReference type="EMBL" id="KAF8477712.1"/>
    </source>
</evidence>
<gene>
    <name evidence="2" type="ORF">DFH94DRAFT_683397</name>
</gene>
<keyword evidence="3" id="KW-1185">Reference proteome</keyword>
<reference evidence="2" key="1">
    <citation type="submission" date="2019-10" db="EMBL/GenBank/DDBJ databases">
        <authorList>
            <consortium name="DOE Joint Genome Institute"/>
            <person name="Kuo A."/>
            <person name="Miyauchi S."/>
            <person name="Kiss E."/>
            <person name="Drula E."/>
            <person name="Kohler A."/>
            <person name="Sanchez-Garcia M."/>
            <person name="Andreopoulos B."/>
            <person name="Barry K.W."/>
            <person name="Bonito G."/>
            <person name="Buee M."/>
            <person name="Carver A."/>
            <person name="Chen C."/>
            <person name="Cichocki N."/>
            <person name="Clum A."/>
            <person name="Culley D."/>
            <person name="Crous P.W."/>
            <person name="Fauchery L."/>
            <person name="Girlanda M."/>
            <person name="Hayes R."/>
            <person name="Keri Z."/>
            <person name="LaButti K."/>
            <person name="Lipzen A."/>
            <person name="Lombard V."/>
            <person name="Magnuson J."/>
            <person name="Maillard F."/>
            <person name="Morin E."/>
            <person name="Murat C."/>
            <person name="Nolan M."/>
            <person name="Ohm R."/>
            <person name="Pangilinan J."/>
            <person name="Pereira M."/>
            <person name="Perotto S."/>
            <person name="Peter M."/>
            <person name="Riley R."/>
            <person name="Sitrit Y."/>
            <person name="Stielow B."/>
            <person name="Szollosi G."/>
            <person name="Zifcakova L."/>
            <person name="Stursova M."/>
            <person name="Spatafora J.W."/>
            <person name="Tedersoo L."/>
            <person name="Vaario L.-M."/>
            <person name="Yamada A."/>
            <person name="Yan M."/>
            <person name="Wang P."/>
            <person name="Xu J."/>
            <person name="Bruns T."/>
            <person name="Baldrian P."/>
            <person name="Vilgalys R."/>
            <person name="Henrissat B."/>
            <person name="Grigoriev I.V."/>
            <person name="Hibbett D."/>
            <person name="Nagy L.G."/>
            <person name="Martin F.M."/>
        </authorList>
    </citation>
    <scope>NUCLEOTIDE SEQUENCE</scope>
    <source>
        <strain evidence="2">Prilba</strain>
    </source>
</reference>
<dbReference type="AlphaFoldDB" id="A0A9P5MSH4"/>
<proteinExistence type="predicted"/>
<organism evidence="2 3">
    <name type="scientific">Russula ochroleuca</name>
    <dbReference type="NCBI Taxonomy" id="152965"/>
    <lineage>
        <taxon>Eukaryota</taxon>
        <taxon>Fungi</taxon>
        <taxon>Dikarya</taxon>
        <taxon>Basidiomycota</taxon>
        <taxon>Agaricomycotina</taxon>
        <taxon>Agaricomycetes</taxon>
        <taxon>Russulales</taxon>
        <taxon>Russulaceae</taxon>
        <taxon>Russula</taxon>
    </lineage>
</organism>
<reference evidence="2" key="2">
    <citation type="journal article" date="2020" name="Nat. Commun.">
        <title>Large-scale genome sequencing of mycorrhizal fungi provides insights into the early evolution of symbiotic traits.</title>
        <authorList>
            <person name="Miyauchi S."/>
            <person name="Kiss E."/>
            <person name="Kuo A."/>
            <person name="Drula E."/>
            <person name="Kohler A."/>
            <person name="Sanchez-Garcia M."/>
            <person name="Morin E."/>
            <person name="Andreopoulos B."/>
            <person name="Barry K.W."/>
            <person name="Bonito G."/>
            <person name="Buee M."/>
            <person name="Carver A."/>
            <person name="Chen C."/>
            <person name="Cichocki N."/>
            <person name="Clum A."/>
            <person name="Culley D."/>
            <person name="Crous P.W."/>
            <person name="Fauchery L."/>
            <person name="Girlanda M."/>
            <person name="Hayes R.D."/>
            <person name="Keri Z."/>
            <person name="LaButti K."/>
            <person name="Lipzen A."/>
            <person name="Lombard V."/>
            <person name="Magnuson J."/>
            <person name="Maillard F."/>
            <person name="Murat C."/>
            <person name="Nolan M."/>
            <person name="Ohm R.A."/>
            <person name="Pangilinan J."/>
            <person name="Pereira M.F."/>
            <person name="Perotto S."/>
            <person name="Peter M."/>
            <person name="Pfister S."/>
            <person name="Riley R."/>
            <person name="Sitrit Y."/>
            <person name="Stielow J.B."/>
            <person name="Szollosi G."/>
            <person name="Zifcakova L."/>
            <person name="Stursova M."/>
            <person name="Spatafora J.W."/>
            <person name="Tedersoo L."/>
            <person name="Vaario L.M."/>
            <person name="Yamada A."/>
            <person name="Yan M."/>
            <person name="Wang P."/>
            <person name="Xu J."/>
            <person name="Bruns T."/>
            <person name="Baldrian P."/>
            <person name="Vilgalys R."/>
            <person name="Dunand C."/>
            <person name="Henrissat B."/>
            <person name="Grigoriev I.V."/>
            <person name="Hibbett D."/>
            <person name="Nagy L.G."/>
            <person name="Martin F.M."/>
        </authorList>
    </citation>
    <scope>NUCLEOTIDE SEQUENCE</scope>
    <source>
        <strain evidence="2">Prilba</strain>
    </source>
</reference>